<dbReference type="Pfam" id="PF01965">
    <property type="entry name" value="DJ-1_PfpI"/>
    <property type="match status" value="1"/>
</dbReference>
<protein>
    <submittedName>
        <fullName evidence="2">DJ-1/PfpI family protein</fullName>
    </submittedName>
</protein>
<dbReference type="Gene3D" id="3.40.50.880">
    <property type="match status" value="1"/>
</dbReference>
<reference evidence="2" key="1">
    <citation type="submission" date="2020-01" db="EMBL/GenBank/DDBJ databases">
        <authorList>
            <person name="Rat A."/>
        </authorList>
    </citation>
    <scope>NUCLEOTIDE SEQUENCE</scope>
    <source>
        <strain evidence="2">LMG 28251</strain>
    </source>
</reference>
<keyword evidence="3" id="KW-1185">Reference proteome</keyword>
<dbReference type="InterPro" id="IPR002818">
    <property type="entry name" value="DJ-1/PfpI"/>
</dbReference>
<feature type="domain" description="DJ-1/PfpI" evidence="1">
    <location>
        <begin position="5"/>
        <end position="165"/>
    </location>
</feature>
<organism evidence="2 3">
    <name type="scientific">Plastoroseomonas arctica</name>
    <dbReference type="NCBI Taxonomy" id="1509237"/>
    <lineage>
        <taxon>Bacteria</taxon>
        <taxon>Pseudomonadati</taxon>
        <taxon>Pseudomonadota</taxon>
        <taxon>Alphaproteobacteria</taxon>
        <taxon>Acetobacterales</taxon>
        <taxon>Acetobacteraceae</taxon>
        <taxon>Plastoroseomonas</taxon>
    </lineage>
</organism>
<dbReference type="AlphaFoldDB" id="A0AAF1JVW4"/>
<dbReference type="RefSeq" id="WP_211873531.1">
    <property type="nucleotide sequence ID" value="NZ_JAAEDH010000005.1"/>
</dbReference>
<accession>A0AAF1JVW4</accession>
<dbReference type="GO" id="GO:0006355">
    <property type="term" value="P:regulation of DNA-templated transcription"/>
    <property type="evidence" value="ECO:0007669"/>
    <property type="project" value="TreeGrafter"/>
</dbReference>
<gene>
    <name evidence="2" type="ORF">GXW79_06420</name>
</gene>
<dbReference type="Proteomes" id="UP001196068">
    <property type="component" value="Unassembled WGS sequence"/>
</dbReference>
<dbReference type="EMBL" id="JAAEDH010000005">
    <property type="protein sequence ID" value="MBR0654709.1"/>
    <property type="molecule type" value="Genomic_DNA"/>
</dbReference>
<dbReference type="PANTHER" id="PTHR43130">
    <property type="entry name" value="ARAC-FAMILY TRANSCRIPTIONAL REGULATOR"/>
    <property type="match status" value="1"/>
</dbReference>
<dbReference type="PANTHER" id="PTHR43130:SF2">
    <property type="entry name" value="DJ-1_PFPI DOMAIN-CONTAINING PROTEIN"/>
    <property type="match status" value="1"/>
</dbReference>
<proteinExistence type="predicted"/>
<dbReference type="CDD" id="cd03139">
    <property type="entry name" value="GATase1_PfpI_2"/>
    <property type="match status" value="1"/>
</dbReference>
<dbReference type="SUPFAM" id="SSF52317">
    <property type="entry name" value="Class I glutamine amidotransferase-like"/>
    <property type="match status" value="1"/>
</dbReference>
<evidence type="ECO:0000259" key="1">
    <source>
        <dbReference type="Pfam" id="PF01965"/>
    </source>
</evidence>
<name>A0AAF1JVW4_9PROT</name>
<dbReference type="InterPro" id="IPR052158">
    <property type="entry name" value="INH-QAR"/>
</dbReference>
<sequence length="229" mass="24435">MPTTRIGLLLFPNLTQLDLTGPAEVFARMPGAELHLIWKTRDPVPSDRTLTILPTTTFADCPTLDLICVPGGPGQVALMEDDETLDFLRRIAETCTLVTSVCTGSLVLAAAGLLTGYRATSHWSSIDQLALLGAIPTHERVVRDRNRITGAGVTSGIDFALTVVAELAGPEAAQEIQLQLEYDPAPPYDSGTPDTAPPEILAAARAKSANFMARRRAATERAAARLPHA</sequence>
<dbReference type="InterPro" id="IPR029062">
    <property type="entry name" value="Class_I_gatase-like"/>
</dbReference>
<comment type="caution">
    <text evidence="2">The sequence shown here is derived from an EMBL/GenBank/DDBJ whole genome shotgun (WGS) entry which is preliminary data.</text>
</comment>
<reference evidence="2" key="2">
    <citation type="journal article" date="2021" name="Syst. Appl. Microbiol.">
        <title>Roseomonas hellenica sp. nov., isolated from roots of wild-growing Alkanna tinctoria.</title>
        <authorList>
            <person name="Rat A."/>
            <person name="Naranjo H.D."/>
            <person name="Lebbe L."/>
            <person name="Cnockaert M."/>
            <person name="Krigas N."/>
            <person name="Grigoriadou K."/>
            <person name="Maloupa E."/>
            <person name="Willems A."/>
        </authorList>
    </citation>
    <scope>NUCLEOTIDE SEQUENCE</scope>
    <source>
        <strain evidence="2">LMG 28251</strain>
    </source>
</reference>
<evidence type="ECO:0000313" key="2">
    <source>
        <dbReference type="EMBL" id="MBR0654709.1"/>
    </source>
</evidence>
<evidence type="ECO:0000313" key="3">
    <source>
        <dbReference type="Proteomes" id="UP001196068"/>
    </source>
</evidence>